<organism evidence="1">
    <name type="scientific">uncultured virus</name>
    <dbReference type="NCBI Taxonomy" id="340016"/>
    <lineage>
        <taxon>Viruses</taxon>
        <taxon>environmental samples</taxon>
    </lineage>
</organism>
<dbReference type="EMBL" id="EU662163">
    <property type="protein sequence ID" value="ACD75439.1"/>
    <property type="molecule type" value="Genomic_DNA"/>
</dbReference>
<dbReference type="Gene3D" id="3.40.50.620">
    <property type="entry name" value="HUPs"/>
    <property type="match status" value="1"/>
</dbReference>
<dbReference type="InterPro" id="IPR014729">
    <property type="entry name" value="Rossmann-like_a/b/a_fold"/>
</dbReference>
<accession>B3GAN1</accession>
<sequence>MQFQEALKRYPILDLPSLVSSTFNEKLQNSLDILEKLYLKNKRWIITYSGGKDSTVLVVLGLYMKEIHPDIELSITYSDTMMEIPQMSPVAYGFLSDIEKKYPAYSTMEDNMKRWAIKAEVDTTGLSIKCLRKTYESWLITIYPEKSISILQSVGHTQKVSMEHYANLPFTDRDTLLMKPYVEGWI</sequence>
<proteinExistence type="predicted"/>
<name>B3GAN1_9VIRU</name>
<evidence type="ECO:0000313" key="1">
    <source>
        <dbReference type="EMBL" id="ACD75439.1"/>
    </source>
</evidence>
<protein>
    <submittedName>
        <fullName evidence="1">AMDV4_10</fullName>
    </submittedName>
</protein>
<reference evidence="1" key="1">
    <citation type="submission" date="2008-04" db="EMBL/GenBank/DDBJ databases">
        <title>Virus population dynamics and acquired virus resistance in natural microbial communities.</title>
        <authorList>
            <person name="Andersson A.A."/>
            <person name="Banfield J.F."/>
        </authorList>
    </citation>
    <scope>NUCLEOTIDE SEQUENCE</scope>
</reference>
<dbReference type="SUPFAM" id="SSF52402">
    <property type="entry name" value="Adenine nucleotide alpha hydrolases-like"/>
    <property type="match status" value="1"/>
</dbReference>